<dbReference type="Pfam" id="PF04641">
    <property type="entry name" value="Rtf2"/>
    <property type="match status" value="1"/>
</dbReference>
<sequence length="225" mass="25178">MGNDGGSIQKRSDLVKEAKANRQKELQDQLNAKDVLNKCALSGKDLMDPIVSDYRGKLYNKDTILEWLLAPDSFGKTEQSRVSHITSIGDVVELKITRDDKGQWSCPIATTSSGPFVYLVECGHVFSSGAMKALEGYDDKQCPECSTPFDYTNLTRINPTAEQLTQQEERIKQLQSKGLSHSLKKKKDRKKRKKVAKEDKANDDSDILKKARRLVNDAEIGTVTI</sequence>
<feature type="compositionally biased region" description="Basic and acidic residues" evidence="1">
    <location>
        <begin position="10"/>
        <end position="22"/>
    </location>
</feature>
<dbReference type="PANTHER" id="PTHR12775">
    <property type="entry name" value="PROTEIN C20ORF43 HOMOLOG"/>
    <property type="match status" value="1"/>
</dbReference>
<dbReference type="PANTHER" id="PTHR12775:SF0">
    <property type="entry name" value="REPLICATION TERMINATION FACTOR 2"/>
    <property type="match status" value="1"/>
</dbReference>
<reference evidence="2" key="1">
    <citation type="submission" date="2014-02" db="EMBL/GenBank/DDBJ databases">
        <authorList>
            <person name="Genoscope - CEA"/>
        </authorList>
    </citation>
    <scope>NUCLEOTIDE SEQUENCE</scope>
    <source>
        <strain evidence="2">LS3</strain>
    </source>
</reference>
<name>A0A060TA11_BLAAD</name>
<feature type="compositionally biased region" description="Basic residues" evidence="1">
    <location>
        <begin position="182"/>
        <end position="195"/>
    </location>
</feature>
<dbReference type="AlphaFoldDB" id="A0A060TA11"/>
<gene>
    <name evidence="2" type="ORF">GNLVRS02_ARAD1D15818g</name>
</gene>
<evidence type="ECO:0000256" key="1">
    <source>
        <dbReference type="SAM" id="MobiDB-lite"/>
    </source>
</evidence>
<dbReference type="InterPro" id="IPR006735">
    <property type="entry name" value="Rtf2"/>
</dbReference>
<dbReference type="PhylomeDB" id="A0A060TA11"/>
<protein>
    <submittedName>
        <fullName evidence="2">ARAD1D15818p</fullName>
    </submittedName>
</protein>
<feature type="region of interest" description="Disordered" evidence="1">
    <location>
        <begin position="1"/>
        <end position="22"/>
    </location>
</feature>
<reference evidence="2" key="2">
    <citation type="submission" date="2014-06" db="EMBL/GenBank/DDBJ databases">
        <title>The complete genome of Blastobotrys (Arxula) adeninivorans LS3 - a yeast of biotechnological interest.</title>
        <authorList>
            <person name="Kunze G."/>
            <person name="Gaillardin C."/>
            <person name="Czernicka M."/>
            <person name="Durrens P."/>
            <person name="Martin T."/>
            <person name="Boer E."/>
            <person name="Gabaldon T."/>
            <person name="Cruz J."/>
            <person name="Talla E."/>
            <person name="Marck C."/>
            <person name="Goffeau A."/>
            <person name="Barbe V."/>
            <person name="Baret P."/>
            <person name="Baronian K."/>
            <person name="Beier S."/>
            <person name="Bleykasten C."/>
            <person name="Bode R."/>
            <person name="Casaregola S."/>
            <person name="Despons L."/>
            <person name="Fairhead C."/>
            <person name="Giersberg M."/>
            <person name="Gierski P."/>
            <person name="Hahnel U."/>
            <person name="Hartmann A."/>
            <person name="Jankowska D."/>
            <person name="Jubin C."/>
            <person name="Jung P."/>
            <person name="Lafontaine I."/>
            <person name="Leh-Louis V."/>
            <person name="Lemaire M."/>
            <person name="Marcet-Houben M."/>
            <person name="Mascher M."/>
            <person name="Morel G."/>
            <person name="Richard G.-F."/>
            <person name="Riechen J."/>
            <person name="Sacerdot C."/>
            <person name="Sarkar A."/>
            <person name="Savel G."/>
            <person name="Schacherer J."/>
            <person name="Sherman D."/>
            <person name="Straub M.-L."/>
            <person name="Stein N."/>
            <person name="Thierry A."/>
            <person name="Trautwein-Schult A."/>
            <person name="Westhof E."/>
            <person name="Worch S."/>
            <person name="Dujon B."/>
            <person name="Souciet J.-L."/>
            <person name="Wincker P."/>
            <person name="Scholz U."/>
            <person name="Neuveglise N."/>
        </authorList>
    </citation>
    <scope>NUCLEOTIDE SEQUENCE</scope>
    <source>
        <strain evidence="2">LS3</strain>
    </source>
</reference>
<organism evidence="2">
    <name type="scientific">Blastobotrys adeninivorans</name>
    <name type="common">Yeast</name>
    <name type="synonym">Arxula adeninivorans</name>
    <dbReference type="NCBI Taxonomy" id="409370"/>
    <lineage>
        <taxon>Eukaryota</taxon>
        <taxon>Fungi</taxon>
        <taxon>Dikarya</taxon>
        <taxon>Ascomycota</taxon>
        <taxon>Saccharomycotina</taxon>
        <taxon>Dipodascomycetes</taxon>
        <taxon>Dipodascales</taxon>
        <taxon>Trichomonascaceae</taxon>
        <taxon>Blastobotrys</taxon>
    </lineage>
</organism>
<accession>A0A060TA11</accession>
<dbReference type="SUPFAM" id="SSF57850">
    <property type="entry name" value="RING/U-box"/>
    <property type="match status" value="1"/>
</dbReference>
<dbReference type="EMBL" id="HG937694">
    <property type="protein sequence ID" value="CDP37629.1"/>
    <property type="molecule type" value="Genomic_DNA"/>
</dbReference>
<feature type="region of interest" description="Disordered" evidence="1">
    <location>
        <begin position="177"/>
        <end position="203"/>
    </location>
</feature>
<dbReference type="GO" id="GO:0006274">
    <property type="term" value="P:DNA replication termination"/>
    <property type="evidence" value="ECO:0007669"/>
    <property type="project" value="TreeGrafter"/>
</dbReference>
<dbReference type="Gene3D" id="3.30.40.10">
    <property type="entry name" value="Zinc/RING finger domain, C3HC4 (zinc finger)"/>
    <property type="match status" value="1"/>
</dbReference>
<dbReference type="InterPro" id="IPR013083">
    <property type="entry name" value="Znf_RING/FYVE/PHD"/>
</dbReference>
<proteinExistence type="predicted"/>
<dbReference type="GO" id="GO:0005634">
    <property type="term" value="C:nucleus"/>
    <property type="evidence" value="ECO:0007669"/>
    <property type="project" value="TreeGrafter"/>
</dbReference>
<evidence type="ECO:0000313" key="2">
    <source>
        <dbReference type="EMBL" id="CDP37629.1"/>
    </source>
</evidence>